<evidence type="ECO:0000313" key="2">
    <source>
        <dbReference type="EMBL" id="CAB4028917.1"/>
    </source>
</evidence>
<proteinExistence type="predicted"/>
<dbReference type="Proteomes" id="UP001152795">
    <property type="component" value="Unassembled WGS sequence"/>
</dbReference>
<comment type="caution">
    <text evidence="2">The sequence shown here is derived from an EMBL/GenBank/DDBJ whole genome shotgun (WGS) entry which is preliminary data.</text>
</comment>
<dbReference type="AlphaFoldDB" id="A0A7D9JG40"/>
<name>A0A7D9JG40_PARCT</name>
<organism evidence="2 3">
    <name type="scientific">Paramuricea clavata</name>
    <name type="common">Red gorgonian</name>
    <name type="synonym">Violescent sea-whip</name>
    <dbReference type="NCBI Taxonomy" id="317549"/>
    <lineage>
        <taxon>Eukaryota</taxon>
        <taxon>Metazoa</taxon>
        <taxon>Cnidaria</taxon>
        <taxon>Anthozoa</taxon>
        <taxon>Octocorallia</taxon>
        <taxon>Malacalcyonacea</taxon>
        <taxon>Plexauridae</taxon>
        <taxon>Paramuricea</taxon>
    </lineage>
</organism>
<accession>A0A7D9JG40</accession>
<evidence type="ECO:0000313" key="3">
    <source>
        <dbReference type="Proteomes" id="UP001152795"/>
    </source>
</evidence>
<keyword evidence="3" id="KW-1185">Reference proteome</keyword>
<reference evidence="2" key="1">
    <citation type="submission" date="2020-04" db="EMBL/GenBank/DDBJ databases">
        <authorList>
            <person name="Alioto T."/>
            <person name="Alioto T."/>
            <person name="Gomez Garrido J."/>
        </authorList>
    </citation>
    <scope>NUCLEOTIDE SEQUENCE</scope>
    <source>
        <strain evidence="2">A484AB</strain>
    </source>
</reference>
<feature type="region of interest" description="Disordered" evidence="1">
    <location>
        <begin position="54"/>
        <end position="103"/>
    </location>
</feature>
<protein>
    <submittedName>
        <fullName evidence="2">Uncharacterized protein</fullName>
    </submittedName>
</protein>
<feature type="compositionally biased region" description="Polar residues" evidence="1">
    <location>
        <begin position="91"/>
        <end position="103"/>
    </location>
</feature>
<gene>
    <name evidence="2" type="ORF">PACLA_8A032480</name>
</gene>
<dbReference type="EMBL" id="CACRXK020015824">
    <property type="protein sequence ID" value="CAB4028917.1"/>
    <property type="molecule type" value="Genomic_DNA"/>
</dbReference>
<sequence>MNQWLTSDLDRIAKAKSVSNWSLCEKLHHESHELKQKIHRVKFELHQLERKQKQAKWYSGKKAEKKEKEKPKPQTTLQSFLKKSSDGVKKSNPTEPTVIISSPESESARSAVVDIVVPLCEVVTDETEIVTSCDAAEAKEDMHWNHFINNQMIIPWLKIFLREFSRLPRIIKNGRGYGTNFANSLAFQQQNFLSSMDWNLLMHIQRKVEDAMRKAEQVYETYEYLANVKDNAIRKSFGIDLNSDSSESESDSENDCDNQLNATNEEELPLNQPISKPIVNSDLTFQLSSLGFTENDVSCIENSRQTERIDASNYVSSDSDEEEKTSGASRNKIWSHIWPMYSGQLCVPHNKGCISASNYKGLAKVTSRHARKGFTIRYNPDTHWSAALYKGLNKLEYTDGKNIMNLNRDDQAGFRLDTSATHSKHAFLCTSPVLTTKTDCEQEAFITFLKGKAPEKKALQQQHQEIYRKIKEMWDLRKQHMVTSPLTSKHNAKVKEAVAYITEIACNDEALVKQSKEAIRKTCSVSLIDEGDNGSLIVDEDSVSLIVDEGKSGSLVVDQEDSVSLIVDEGESGSSVVDQEDSVSLIVDQEDSVSLIVD</sequence>
<feature type="compositionally biased region" description="Basic and acidic residues" evidence="1">
    <location>
        <begin position="61"/>
        <end position="72"/>
    </location>
</feature>
<evidence type="ECO:0000256" key="1">
    <source>
        <dbReference type="SAM" id="MobiDB-lite"/>
    </source>
</evidence>